<dbReference type="EMBL" id="NHYD01001583">
    <property type="protein sequence ID" value="PPQ90650.1"/>
    <property type="molecule type" value="Genomic_DNA"/>
</dbReference>
<dbReference type="OrthoDB" id="3043234at2759"/>
<name>A0A409XIS2_PSICY</name>
<dbReference type="Proteomes" id="UP000283269">
    <property type="component" value="Unassembled WGS sequence"/>
</dbReference>
<accession>A0A409XIS2</accession>
<organism evidence="1 2">
    <name type="scientific">Psilocybe cyanescens</name>
    <dbReference type="NCBI Taxonomy" id="93625"/>
    <lineage>
        <taxon>Eukaryota</taxon>
        <taxon>Fungi</taxon>
        <taxon>Dikarya</taxon>
        <taxon>Basidiomycota</taxon>
        <taxon>Agaricomycotina</taxon>
        <taxon>Agaricomycetes</taxon>
        <taxon>Agaricomycetidae</taxon>
        <taxon>Agaricales</taxon>
        <taxon>Agaricineae</taxon>
        <taxon>Strophariaceae</taxon>
        <taxon>Psilocybe</taxon>
    </lineage>
</organism>
<dbReference type="AlphaFoldDB" id="A0A409XIS2"/>
<sequence length="488" mass="54243">MQLGHEITHSAGFGESTDSTAHHKITYKARHVTLAVPSYEPGIDDSDMSTWTNHIRFVQVEPALDHTAKTQFKGSKDLASKIAMAYLESPLSERDGMKIETNDWMHKEEFQNMDHAADGKKKFKLTAEWKEEVICEDLGEKAMDEMDADEIMQAMLSIPQEDIDAAHAKNPNELISAATKLLERKLGKAVLDALGEDEQKCLVGLLFAGCGGNKDLNSFKYGVLKMNRTWETAGRPPPVLLANKANDTVIQLGEEADSAAVQRAVDSSSRGGVKLVSLAGALFNHKSEEQGYQDVHRMFMAKHKKEKHGITNNKKFPDSSNTRYQSHSYGSAELVTFLNLYNELLEVTWDSKKQAGFNHLEQNVAKGLEDAPTLTEMVAMSLYGVSVLWPYLNIVCGAGGKVVNLLDPDIIDLHRRLPAFCDYIAENPRLLLDATANDNFSKITLDGETWRDEMLIMSTQILASELPDLELMISAMFSGSADGWRQFT</sequence>
<protein>
    <submittedName>
        <fullName evidence="1">Uncharacterized protein</fullName>
    </submittedName>
</protein>
<evidence type="ECO:0000313" key="2">
    <source>
        <dbReference type="Proteomes" id="UP000283269"/>
    </source>
</evidence>
<keyword evidence="2" id="KW-1185">Reference proteome</keyword>
<dbReference type="InParanoid" id="A0A409XIS2"/>
<gene>
    <name evidence="1" type="ORF">CVT25_006633</name>
</gene>
<evidence type="ECO:0000313" key="1">
    <source>
        <dbReference type="EMBL" id="PPQ90650.1"/>
    </source>
</evidence>
<dbReference type="STRING" id="93625.A0A409XIS2"/>
<reference evidence="1 2" key="1">
    <citation type="journal article" date="2018" name="Evol. Lett.">
        <title>Horizontal gene cluster transfer increased hallucinogenic mushroom diversity.</title>
        <authorList>
            <person name="Reynolds H.T."/>
            <person name="Vijayakumar V."/>
            <person name="Gluck-Thaler E."/>
            <person name="Korotkin H.B."/>
            <person name="Matheny P.B."/>
            <person name="Slot J.C."/>
        </authorList>
    </citation>
    <scope>NUCLEOTIDE SEQUENCE [LARGE SCALE GENOMIC DNA]</scope>
    <source>
        <strain evidence="1 2">2631</strain>
    </source>
</reference>
<comment type="caution">
    <text evidence="1">The sequence shown here is derived from an EMBL/GenBank/DDBJ whole genome shotgun (WGS) entry which is preliminary data.</text>
</comment>
<proteinExistence type="predicted"/>